<dbReference type="AlphaFoldDB" id="A0A397S2W8"/>
<evidence type="ECO:0000313" key="1">
    <source>
        <dbReference type="EMBL" id="RIA80318.1"/>
    </source>
</evidence>
<evidence type="ECO:0000313" key="2">
    <source>
        <dbReference type="Proteomes" id="UP000265703"/>
    </source>
</evidence>
<sequence>MMVWITLGLDWSGPVLKRLVFQPGPDGPIIKWSYEPEYNYQKGTKTSGIYLFGLHLKTLERERDKKRCAHVLKQVNQCSYSILTKRATNIGKHMLAKFNEKAPKLYNSEDIPILENEDKAKKKQKMNQWLKGSISRGSYRRLCAIESRLPREGAVSKERQKLNEEMAKLIPISIVDINTKNQLDESEEAEIDDEAIVQGVIDANHIY</sequence>
<proteinExistence type="predicted"/>
<organism evidence="1 2">
    <name type="scientific">Glomus cerebriforme</name>
    <dbReference type="NCBI Taxonomy" id="658196"/>
    <lineage>
        <taxon>Eukaryota</taxon>
        <taxon>Fungi</taxon>
        <taxon>Fungi incertae sedis</taxon>
        <taxon>Mucoromycota</taxon>
        <taxon>Glomeromycotina</taxon>
        <taxon>Glomeromycetes</taxon>
        <taxon>Glomerales</taxon>
        <taxon>Glomeraceae</taxon>
        <taxon>Glomus</taxon>
    </lineage>
</organism>
<comment type="caution">
    <text evidence="1">The sequence shown here is derived from an EMBL/GenBank/DDBJ whole genome shotgun (WGS) entry which is preliminary data.</text>
</comment>
<dbReference type="OrthoDB" id="2432050at2759"/>
<reference evidence="1 2" key="1">
    <citation type="submission" date="2018-06" db="EMBL/GenBank/DDBJ databases">
        <title>Comparative genomics reveals the genomic features of Rhizophagus irregularis, R. cerebriforme, R. diaphanum and Gigaspora rosea, and their symbiotic lifestyle signature.</title>
        <authorList>
            <person name="Morin E."/>
            <person name="San Clemente H."/>
            <person name="Chen E.C.H."/>
            <person name="De La Providencia I."/>
            <person name="Hainaut M."/>
            <person name="Kuo A."/>
            <person name="Kohler A."/>
            <person name="Murat C."/>
            <person name="Tang N."/>
            <person name="Roy S."/>
            <person name="Loubradou J."/>
            <person name="Henrissat B."/>
            <person name="Grigoriev I.V."/>
            <person name="Corradi N."/>
            <person name="Roux C."/>
            <person name="Martin F.M."/>
        </authorList>
    </citation>
    <scope>NUCLEOTIDE SEQUENCE [LARGE SCALE GENOMIC DNA]</scope>
    <source>
        <strain evidence="1 2">DAOM 227022</strain>
    </source>
</reference>
<dbReference type="EMBL" id="QKYT01000995">
    <property type="protein sequence ID" value="RIA80318.1"/>
    <property type="molecule type" value="Genomic_DNA"/>
</dbReference>
<gene>
    <name evidence="1" type="ORF">C1645_745334</name>
</gene>
<keyword evidence="2" id="KW-1185">Reference proteome</keyword>
<protein>
    <submittedName>
        <fullName evidence="1">Uncharacterized protein</fullName>
    </submittedName>
</protein>
<name>A0A397S2W8_9GLOM</name>
<dbReference type="Proteomes" id="UP000265703">
    <property type="component" value="Unassembled WGS sequence"/>
</dbReference>
<accession>A0A397S2W8</accession>